<evidence type="ECO:0008006" key="4">
    <source>
        <dbReference type="Google" id="ProtNLM"/>
    </source>
</evidence>
<keyword evidence="3" id="KW-1185">Reference proteome</keyword>
<dbReference type="RefSeq" id="WP_240950954.1">
    <property type="nucleotide sequence ID" value="NZ_JAAIIG010000001.1"/>
</dbReference>
<keyword evidence="1" id="KW-0472">Membrane</keyword>
<organism evidence="2 3">
    <name type="scientific">Bifidobacterium olomucense</name>
    <dbReference type="NCBI Taxonomy" id="2675324"/>
    <lineage>
        <taxon>Bacteria</taxon>
        <taxon>Bacillati</taxon>
        <taxon>Actinomycetota</taxon>
        <taxon>Actinomycetes</taxon>
        <taxon>Bifidobacteriales</taxon>
        <taxon>Bifidobacteriaceae</taxon>
        <taxon>Bifidobacterium</taxon>
    </lineage>
</organism>
<reference evidence="2 3" key="1">
    <citation type="submission" date="2020-02" db="EMBL/GenBank/DDBJ databases">
        <title>Characterization of phylogenetic diversity of novel bifidobacterial species isolated in Czech ZOOs.</title>
        <authorList>
            <person name="Lugli G.A."/>
            <person name="Vera N.B."/>
            <person name="Ventura M."/>
        </authorList>
    </citation>
    <scope>NUCLEOTIDE SEQUENCE [LARGE SCALE GENOMIC DNA]</scope>
    <source>
        <strain evidence="2 3">DSM 109959</strain>
    </source>
</reference>
<keyword evidence="1" id="KW-0812">Transmembrane</keyword>
<evidence type="ECO:0000313" key="3">
    <source>
        <dbReference type="Proteomes" id="UP000543419"/>
    </source>
</evidence>
<feature type="transmembrane region" description="Helical" evidence="1">
    <location>
        <begin position="117"/>
        <end position="137"/>
    </location>
</feature>
<dbReference type="EMBL" id="JAAIIG010000001">
    <property type="protein sequence ID" value="NMM97443.1"/>
    <property type="molecule type" value="Genomic_DNA"/>
</dbReference>
<comment type="caution">
    <text evidence="2">The sequence shown here is derived from an EMBL/GenBank/DDBJ whole genome shotgun (WGS) entry which is preliminary data.</text>
</comment>
<name>A0A7Y0HWA5_9BIFI</name>
<feature type="transmembrane region" description="Helical" evidence="1">
    <location>
        <begin position="149"/>
        <end position="170"/>
    </location>
</feature>
<keyword evidence="1" id="KW-1133">Transmembrane helix</keyword>
<dbReference type="Proteomes" id="UP000543419">
    <property type="component" value="Unassembled WGS sequence"/>
</dbReference>
<feature type="transmembrane region" description="Helical" evidence="1">
    <location>
        <begin position="44"/>
        <end position="65"/>
    </location>
</feature>
<evidence type="ECO:0000256" key="1">
    <source>
        <dbReference type="SAM" id="Phobius"/>
    </source>
</evidence>
<dbReference type="AlphaFoldDB" id="A0A7Y0HWA5"/>
<sequence length="222" mass="23898">MTTANEDAQEDAQSTVAVGGRGPVGAIRRGWARFDAEHHGIAEFIMFFIVCNAVTVLQLVLMPVFKWLFGLTPLVATSFQVLPVGHNFDGSAYYVFDYAAGAIGTTDAAGIAGGGGLAYFLAVELTMAIAQVINFITQRKVTFKSTGSVWKAAAWYVLAYVIITIGAAALQGLYKAPLYRWCINVMGGGAGATAADLITMIINCTLSFWVFYPIMKLIFKQQ</sequence>
<gene>
    <name evidence="2" type="ORF">G1C97_0392</name>
</gene>
<feature type="transmembrane region" description="Helical" evidence="1">
    <location>
        <begin position="190"/>
        <end position="212"/>
    </location>
</feature>
<evidence type="ECO:0000313" key="2">
    <source>
        <dbReference type="EMBL" id="NMM97443.1"/>
    </source>
</evidence>
<protein>
    <recommendedName>
        <fullName evidence="4">GtrA-like protein domain-containing protein</fullName>
    </recommendedName>
</protein>
<accession>A0A7Y0HWA5</accession>
<proteinExistence type="predicted"/>